<dbReference type="STRING" id="317018.AVL63_12805"/>
<dbReference type="OrthoDB" id="52928at2"/>
<keyword evidence="3" id="KW-1185">Reference proteome</keyword>
<dbReference type="EMBL" id="LQBM01000005">
    <property type="protein sequence ID" value="KUG57523.1"/>
    <property type="molecule type" value="Genomic_DNA"/>
</dbReference>
<accession>A0A0W8IC31</accession>
<dbReference type="Gene3D" id="3.30.420.10">
    <property type="entry name" value="Ribonuclease H-like superfamily/Ribonuclease H"/>
    <property type="match status" value="1"/>
</dbReference>
<comment type="caution">
    <text evidence="2">The sequence shown here is derived from an EMBL/GenBank/DDBJ whole genome shotgun (WGS) entry which is preliminary data.</text>
</comment>
<evidence type="ECO:0000313" key="3">
    <source>
        <dbReference type="Proteomes" id="UP000054023"/>
    </source>
</evidence>
<dbReference type="InterPro" id="IPR012337">
    <property type="entry name" value="RNaseH-like_sf"/>
</dbReference>
<evidence type="ECO:0000259" key="1">
    <source>
        <dbReference type="PROSITE" id="PS50994"/>
    </source>
</evidence>
<feature type="domain" description="Integrase catalytic" evidence="1">
    <location>
        <begin position="239"/>
        <end position="471"/>
    </location>
</feature>
<dbReference type="PROSITE" id="PS50994">
    <property type="entry name" value="INTEGRASE"/>
    <property type="match status" value="1"/>
</dbReference>
<name>A0A0W8IC31_9MICC</name>
<protein>
    <submittedName>
        <fullName evidence="2">Integrase</fullName>
    </submittedName>
</protein>
<gene>
    <name evidence="2" type="ORF">AVL63_12805</name>
</gene>
<proteinExistence type="predicted"/>
<dbReference type="InterPro" id="IPR036397">
    <property type="entry name" value="RNaseH_sf"/>
</dbReference>
<dbReference type="Pfam" id="PF09299">
    <property type="entry name" value="Mu-transpos_C"/>
    <property type="match status" value="1"/>
</dbReference>
<reference evidence="3" key="1">
    <citation type="submission" date="2015-12" db="EMBL/GenBank/DDBJ databases">
        <authorList>
            <person name="Nair G.R."/>
            <person name="Kaur G."/>
            <person name="Mayilraj S."/>
        </authorList>
    </citation>
    <scope>NUCLEOTIDE SEQUENCE [LARGE SCALE GENOMIC DNA]</scope>
    <source>
        <strain evidence="3">CD08_7</strain>
    </source>
</reference>
<dbReference type="SUPFAM" id="SSF53098">
    <property type="entry name" value="Ribonuclease H-like"/>
    <property type="match status" value="1"/>
</dbReference>
<dbReference type="Proteomes" id="UP000054023">
    <property type="component" value="Unassembled WGS sequence"/>
</dbReference>
<dbReference type="GO" id="GO:0003676">
    <property type="term" value="F:nucleic acid binding"/>
    <property type="evidence" value="ECO:0007669"/>
    <property type="project" value="InterPro"/>
</dbReference>
<dbReference type="InterPro" id="IPR001584">
    <property type="entry name" value="Integrase_cat-core"/>
</dbReference>
<dbReference type="AlphaFoldDB" id="A0A0W8IC31"/>
<organism evidence="2 3">
    <name type="scientific">Nesterenkonia jeotgali</name>
    <dbReference type="NCBI Taxonomy" id="317018"/>
    <lineage>
        <taxon>Bacteria</taxon>
        <taxon>Bacillati</taxon>
        <taxon>Actinomycetota</taxon>
        <taxon>Actinomycetes</taxon>
        <taxon>Micrococcales</taxon>
        <taxon>Micrococcaceae</taxon>
        <taxon>Nesterenkonia</taxon>
    </lineage>
</organism>
<dbReference type="InterPro" id="IPR015378">
    <property type="entry name" value="Transposase-like_Mu_C"/>
</dbReference>
<dbReference type="GO" id="GO:0015074">
    <property type="term" value="P:DNA integration"/>
    <property type="evidence" value="ECO:0007669"/>
    <property type="project" value="InterPro"/>
</dbReference>
<sequence length="681" mass="76063">MATSGQVDLRVGCRVWLDGSVWTLAELGADGALLISGQSLKRVQTSYLVSVCKVLTEEAEIQESETVPPPSNVLLTSLSAGQESRVRAQSEAVRLAQDPPNYYSGTRAEWMRDCAKNAGVSFRTLQRWMRAHENGGPAALADNRTVSKRSSGVDERWVTACRAVLTSYVEASTPTADVVLEQTKIRLEGEYGPGQVPVPSRATQYRKLKDISKGRHAFGSAKQRRSVAQRPDGPYGRLIATRPGEYVVLDTTPLDVFAMEPVTLRWVPVELTVAQDLYTRCILGLRLSPVSTNSADVANVLYQTVTPMPNSASDGAWPFHGVPKHVLVGRETNETTERELSGGLPACLPESIVIDRGRTYLSDHVISACARLGISVQPAIPYKPTDKPTVERFFKTLRESFLQHLPGYKGPDVYNRGKNVEQHAFYYLSELEQMIRQWVGQDYHHRPHRGLCVPEVPGASFSPSEMFEVGLAKTGGLRLPASESLAFLFLDVEWRTIQHYGVEVHGRRYDGPALNFHRNSRSPYTGVNRGKWPIFVDAHDVRRVWFQDLRTKSFEPLEWEHAAALDGPFSKEAAEYTKKIVLREKRHVDPSQAIQQLLLDWRREEVTARRDKSLARRLSAARESTGSAVGVERDRAPTSGVLDLNAARHRKRQNEPISDLDDVFGAFYSTYPEGALEVFDE</sequence>
<evidence type="ECO:0000313" key="2">
    <source>
        <dbReference type="EMBL" id="KUG57523.1"/>
    </source>
</evidence>